<dbReference type="EMBL" id="BTRK01000004">
    <property type="protein sequence ID" value="GMR46559.1"/>
    <property type="molecule type" value="Genomic_DNA"/>
</dbReference>
<keyword evidence="1" id="KW-1133">Transmembrane helix</keyword>
<protein>
    <submittedName>
        <fullName evidence="2">Uncharacterized protein</fullName>
    </submittedName>
</protein>
<keyword evidence="3" id="KW-1185">Reference proteome</keyword>
<evidence type="ECO:0000256" key="1">
    <source>
        <dbReference type="SAM" id="Phobius"/>
    </source>
</evidence>
<keyword evidence="1" id="KW-0472">Membrane</keyword>
<comment type="caution">
    <text evidence="2">The sequence shown here is derived from an EMBL/GenBank/DDBJ whole genome shotgun (WGS) entry which is preliminary data.</text>
</comment>
<dbReference type="Proteomes" id="UP001328107">
    <property type="component" value="Unassembled WGS sequence"/>
</dbReference>
<evidence type="ECO:0000313" key="3">
    <source>
        <dbReference type="Proteomes" id="UP001328107"/>
    </source>
</evidence>
<reference evidence="3" key="1">
    <citation type="submission" date="2022-10" db="EMBL/GenBank/DDBJ databases">
        <title>Genome assembly of Pristionchus species.</title>
        <authorList>
            <person name="Yoshida K."/>
            <person name="Sommer R.J."/>
        </authorList>
    </citation>
    <scope>NUCLEOTIDE SEQUENCE [LARGE SCALE GENOMIC DNA]</scope>
    <source>
        <strain evidence="3">RS5460</strain>
    </source>
</reference>
<feature type="transmembrane region" description="Helical" evidence="1">
    <location>
        <begin position="54"/>
        <end position="71"/>
    </location>
</feature>
<evidence type="ECO:0000313" key="2">
    <source>
        <dbReference type="EMBL" id="GMR46559.1"/>
    </source>
</evidence>
<organism evidence="2 3">
    <name type="scientific">Pristionchus mayeri</name>
    <dbReference type="NCBI Taxonomy" id="1317129"/>
    <lineage>
        <taxon>Eukaryota</taxon>
        <taxon>Metazoa</taxon>
        <taxon>Ecdysozoa</taxon>
        <taxon>Nematoda</taxon>
        <taxon>Chromadorea</taxon>
        <taxon>Rhabditida</taxon>
        <taxon>Rhabditina</taxon>
        <taxon>Diplogasteromorpha</taxon>
        <taxon>Diplogasteroidea</taxon>
        <taxon>Neodiplogasteridae</taxon>
        <taxon>Pristionchus</taxon>
    </lineage>
</organism>
<dbReference type="AlphaFoldDB" id="A0AAN5HZL2"/>
<accession>A0AAN5HZL2</accession>
<proteinExistence type="predicted"/>
<keyword evidence="1" id="KW-0812">Transmembrane</keyword>
<sequence>WMLKGHMDGVELDVSHEHMCRGIGVYFMASFTFALQAIHWPSVEERRVIVESRVICFAGILIFEYCSPILFLDAASWGAGSVFFAIWSAMSALHLLIHPKSSEGVDGPM</sequence>
<feature type="transmembrane region" description="Helical" evidence="1">
    <location>
        <begin position="23"/>
        <end position="42"/>
    </location>
</feature>
<feature type="non-terminal residue" evidence="2">
    <location>
        <position position="1"/>
    </location>
</feature>
<name>A0AAN5HZL2_9BILA</name>
<feature type="non-terminal residue" evidence="2">
    <location>
        <position position="109"/>
    </location>
</feature>
<feature type="transmembrane region" description="Helical" evidence="1">
    <location>
        <begin position="77"/>
        <end position="97"/>
    </location>
</feature>
<gene>
    <name evidence="2" type="ORF">PMAYCL1PPCAC_16754</name>
</gene>